<dbReference type="STRING" id="45286.A0A0X8HRJ8"/>
<reference evidence="11 12" key="1">
    <citation type="submission" date="2016-01" db="EMBL/GenBank/DDBJ databases">
        <title>Genome sequence of the yeast Holleya sinecauda.</title>
        <authorList>
            <person name="Dietrich F.S."/>
        </authorList>
    </citation>
    <scope>NUCLEOTIDE SEQUENCE [LARGE SCALE GENOMIC DNA]</scope>
    <source>
        <strain evidence="11 12">ATCC 58844</strain>
    </source>
</reference>
<gene>
    <name evidence="9" type="primary">MDM12</name>
    <name evidence="11" type="ORF">AW171_hschr32010</name>
</gene>
<dbReference type="PROSITE" id="PS51847">
    <property type="entry name" value="SMP"/>
    <property type="match status" value="1"/>
</dbReference>
<dbReference type="HAMAP" id="MF_03104">
    <property type="entry name" value="Mdm12"/>
    <property type="match status" value="1"/>
</dbReference>
<keyword evidence="12" id="KW-1185">Reference proteome</keyword>
<keyword evidence="6" id="KW-0446">Lipid-binding</keyword>
<name>A0A0X8HRJ8_9SACH</name>
<dbReference type="GO" id="GO:0015914">
    <property type="term" value="P:phospholipid transport"/>
    <property type="evidence" value="ECO:0007669"/>
    <property type="project" value="TreeGrafter"/>
</dbReference>
<proteinExistence type="inferred from homology"/>
<dbReference type="GO" id="GO:0008289">
    <property type="term" value="F:lipid binding"/>
    <property type="evidence" value="ECO:0007669"/>
    <property type="project" value="UniProtKB-KW"/>
</dbReference>
<evidence type="ECO:0000256" key="9">
    <source>
        <dbReference type="HAMAP-Rule" id="MF_03104"/>
    </source>
</evidence>
<comment type="subcellular location">
    <subcellularLocation>
        <location evidence="1">Membrane</location>
    </subcellularLocation>
    <subcellularLocation>
        <location evidence="9">Mitochondrion outer membrane</location>
        <topology evidence="9">Peripheral membrane protein</topology>
        <orientation evidence="9">Cytoplasmic side</orientation>
    </subcellularLocation>
    <subcellularLocation>
        <location evidence="9">Endoplasmic reticulum membrane</location>
        <topology evidence="9">Peripheral membrane protein</topology>
        <orientation evidence="9">Cytoplasmic side</orientation>
    </subcellularLocation>
    <text evidence="9">The ERMES/MDM complex localizes to a few discrete foci (around 10 per single cell), that represent mitochondria-endoplasmic reticulum junctions. These foci are often found next to mtDNA nucleoids.</text>
</comment>
<keyword evidence="7 9" id="KW-0496">Mitochondrion</keyword>
<evidence type="ECO:0000259" key="10">
    <source>
        <dbReference type="PROSITE" id="PS51847"/>
    </source>
</evidence>
<evidence type="ECO:0000256" key="1">
    <source>
        <dbReference type="ARBA" id="ARBA00004370"/>
    </source>
</evidence>
<dbReference type="Pfam" id="PF26544">
    <property type="entry name" value="Mdm12"/>
    <property type="match status" value="1"/>
</dbReference>
<dbReference type="InterPro" id="IPR031468">
    <property type="entry name" value="SMP_LBD"/>
</dbReference>
<protein>
    <recommendedName>
        <fullName evidence="9">Mitochondrial distribution and morphology protein 12</fullName>
    </recommendedName>
    <alternativeName>
        <fullName evidence="9">Mitochondrial inheritance component MDM12</fullName>
    </alternativeName>
</protein>
<comment type="similarity">
    <text evidence="9">Belongs to the MDM12 family.</text>
</comment>
<accession>A0A0X8HRJ8</accession>
<dbReference type="GO" id="GO:0005789">
    <property type="term" value="C:endoplasmic reticulum membrane"/>
    <property type="evidence" value="ECO:0007669"/>
    <property type="project" value="UniProtKB-SubCell"/>
</dbReference>
<keyword evidence="4 9" id="KW-0256">Endoplasmic reticulum</keyword>
<dbReference type="Proteomes" id="UP000243052">
    <property type="component" value="Chromosome iii"/>
</dbReference>
<comment type="subunit">
    <text evidence="9">Component of the ER-mitochondria encounter structure (ERMES) or MDM complex, composed of MMM1, MDM10, MDM12 and MDM34. A MMM1 homodimer associates with one molecule of MDM12 on each side in a pairwise head-to-tail manner, and the SMP-LTD domains of MMM1 and MDM12 generate a continuous hydrophobic tunnel for phospholipid trafficking.</text>
</comment>
<evidence type="ECO:0000256" key="8">
    <source>
        <dbReference type="ARBA" id="ARBA00023136"/>
    </source>
</evidence>
<keyword evidence="2" id="KW-0813">Transport</keyword>
<evidence type="ECO:0000313" key="11">
    <source>
        <dbReference type="EMBL" id="AMD20139.1"/>
    </source>
</evidence>
<dbReference type="GO" id="GO:0032865">
    <property type="term" value="C:ERMES complex"/>
    <property type="evidence" value="ECO:0007669"/>
    <property type="project" value="UniProtKB-UniRule"/>
</dbReference>
<evidence type="ECO:0000256" key="5">
    <source>
        <dbReference type="ARBA" id="ARBA00023055"/>
    </source>
</evidence>
<keyword evidence="5" id="KW-0445">Lipid transport</keyword>
<dbReference type="GO" id="GO:0045040">
    <property type="term" value="P:protein insertion into mitochondrial outer membrane"/>
    <property type="evidence" value="ECO:0007669"/>
    <property type="project" value="UniProtKB-UniRule"/>
</dbReference>
<dbReference type="OrthoDB" id="3356905at2759"/>
<evidence type="ECO:0000256" key="3">
    <source>
        <dbReference type="ARBA" id="ARBA00022787"/>
    </source>
</evidence>
<dbReference type="CDD" id="cd21672">
    <property type="entry name" value="SMP_Mdm12"/>
    <property type="match status" value="1"/>
</dbReference>
<evidence type="ECO:0000256" key="4">
    <source>
        <dbReference type="ARBA" id="ARBA00022824"/>
    </source>
</evidence>
<evidence type="ECO:0000256" key="7">
    <source>
        <dbReference type="ARBA" id="ARBA00023128"/>
    </source>
</evidence>
<evidence type="ECO:0000256" key="2">
    <source>
        <dbReference type="ARBA" id="ARBA00022448"/>
    </source>
</evidence>
<keyword evidence="8 9" id="KW-0472">Membrane</keyword>
<dbReference type="AlphaFoldDB" id="A0A0X8HRJ8"/>
<dbReference type="InterPro" id="IPR027532">
    <property type="entry name" value="Mdm12"/>
</dbReference>
<evidence type="ECO:0000256" key="6">
    <source>
        <dbReference type="ARBA" id="ARBA00023121"/>
    </source>
</evidence>
<dbReference type="EMBL" id="CP014243">
    <property type="protein sequence ID" value="AMD20139.1"/>
    <property type="molecule type" value="Genomic_DNA"/>
</dbReference>
<comment type="function">
    <text evidence="9">Component of the ERMES/MDM complex, which serves as a molecular tether to connect the endoplasmic reticulum (ER) and mitochondria. Components of this complex are involved in the control of mitochondrial shape and protein biogenesis, and function in nonvesicular lipid trafficking between the ER and mitochondria. MDM12 is required for the interaction of the ER-resident membrane protein MMM1 and the outer mitochondrial membrane-resident beta-barrel protein MDM10. The MDM12-MMM1 subcomplex functions in the major beta-barrel assembly pathway that is responsible for biogenesis of all mitochondrial outer membrane beta-barrel proteins, and acts in a late step after the SAM complex. The MDM10-MDM12-MMM1 subcomplex further acts in the TOM40-specific pathway after the action of the MDM12-MMM1 complex. Essential for establishing and maintaining the structure of mitochondria and maintenance of mtDNA nucleoids.</text>
</comment>
<dbReference type="PANTHER" id="PTHR28204">
    <property type="entry name" value="MITOCHONDRIAL DISTRIBUTION AND MORPHOLOGY PROTEIN 12"/>
    <property type="match status" value="1"/>
</dbReference>
<dbReference type="GeneID" id="28723373"/>
<dbReference type="RefSeq" id="XP_017987135.1">
    <property type="nucleotide sequence ID" value="XM_018130977.1"/>
</dbReference>
<sequence length="240" mass="27300">MSFDINWDKISGDPHINQHIKEFLNLQLESIELPSYVSNIKMIDFKLGGIPPTITLKQIGDPLDEFYQAIIDEGSPMGDKNTDIQFLVELDYKGDMLMEVSAELLLNYPSPKFMRLPVKLSISDIGMHCLCIVAYLQKQLFVSFLCDISDPILDNEESLMDNNGPTFGLKGLERISLIRSIQIKTAIGQQGLGEGAILRNVGKLEQFLTDIFKNMIRKEAAWPSWINFDFNDEEEDDIYD</sequence>
<organism evidence="11 12">
    <name type="scientific">Eremothecium sinecaudum</name>
    <dbReference type="NCBI Taxonomy" id="45286"/>
    <lineage>
        <taxon>Eukaryota</taxon>
        <taxon>Fungi</taxon>
        <taxon>Dikarya</taxon>
        <taxon>Ascomycota</taxon>
        <taxon>Saccharomycotina</taxon>
        <taxon>Saccharomycetes</taxon>
        <taxon>Saccharomycetales</taxon>
        <taxon>Saccharomycetaceae</taxon>
        <taxon>Eremothecium</taxon>
    </lineage>
</organism>
<evidence type="ECO:0000313" key="12">
    <source>
        <dbReference type="Proteomes" id="UP000243052"/>
    </source>
</evidence>
<feature type="domain" description="SMP-LTD" evidence="10">
    <location>
        <begin position="1"/>
        <end position="231"/>
    </location>
</feature>
<keyword evidence="3 9" id="KW-1000">Mitochondrion outer membrane</keyword>
<dbReference type="GO" id="GO:1990456">
    <property type="term" value="P:mitochondrion-endoplasmic reticulum membrane tethering"/>
    <property type="evidence" value="ECO:0007669"/>
    <property type="project" value="TreeGrafter"/>
</dbReference>
<dbReference type="PANTHER" id="PTHR28204:SF1">
    <property type="entry name" value="MITOCHONDRIAL DISTRIBUTION AND MORPHOLOGY PROTEIN 12"/>
    <property type="match status" value="1"/>
</dbReference>